<evidence type="ECO:0000259" key="19">
    <source>
        <dbReference type="PROSITE" id="PS50262"/>
    </source>
</evidence>
<feature type="transmembrane region" description="Helical" evidence="17">
    <location>
        <begin position="154"/>
        <end position="174"/>
    </location>
</feature>
<feature type="region of interest" description="Disordered" evidence="16">
    <location>
        <begin position="31"/>
        <end position="89"/>
    </location>
</feature>
<keyword evidence="14" id="KW-0966">Cell projection</keyword>
<dbReference type="PRINTS" id="PR01421">
    <property type="entry name" value="GPR37ORPHANR"/>
</dbReference>
<name>A0ABR3LIN8_9TELE</name>
<keyword evidence="11 15" id="KW-0675">Receptor</keyword>
<evidence type="ECO:0000256" key="18">
    <source>
        <dbReference type="SAM" id="SignalP"/>
    </source>
</evidence>
<feature type="transmembrane region" description="Helical" evidence="17">
    <location>
        <begin position="297"/>
        <end position="319"/>
    </location>
</feature>
<reference evidence="20 21" key="1">
    <citation type="submission" date="2023-09" db="EMBL/GenBank/DDBJ databases">
        <authorList>
            <person name="Wang M."/>
        </authorList>
    </citation>
    <scope>NUCLEOTIDE SEQUENCE [LARGE SCALE GENOMIC DNA]</scope>
    <source>
        <strain evidence="20">GT-2023</strain>
        <tissue evidence="20">Liver</tissue>
    </source>
</reference>
<feature type="transmembrane region" description="Helical" evidence="17">
    <location>
        <begin position="395"/>
        <end position="419"/>
    </location>
</feature>
<feature type="compositionally biased region" description="Basic and acidic residues" evidence="16">
    <location>
        <begin position="590"/>
        <end position="601"/>
    </location>
</feature>
<evidence type="ECO:0000256" key="6">
    <source>
        <dbReference type="ARBA" id="ARBA00022843"/>
    </source>
</evidence>
<comment type="subcellular location">
    <subcellularLocation>
        <location evidence="2">Cell membrane</location>
        <topology evidence="2">Multi-pass membrane protein</topology>
    </subcellularLocation>
    <subcellularLocation>
        <location evidence="1">Cell projection</location>
    </subcellularLocation>
</comment>
<evidence type="ECO:0000256" key="3">
    <source>
        <dbReference type="ARBA" id="ARBA00022475"/>
    </source>
</evidence>
<evidence type="ECO:0000256" key="13">
    <source>
        <dbReference type="ARBA" id="ARBA00023224"/>
    </source>
</evidence>
<evidence type="ECO:0000256" key="9">
    <source>
        <dbReference type="ARBA" id="ARBA00023136"/>
    </source>
</evidence>
<dbReference type="Proteomes" id="UP001558613">
    <property type="component" value="Unassembled WGS sequence"/>
</dbReference>
<dbReference type="PANTHER" id="PTHR46216">
    <property type="entry name" value="PROSAPOSIN RECEPTOR GPR37 FAMILY MEMBER"/>
    <property type="match status" value="1"/>
</dbReference>
<keyword evidence="9 17" id="KW-0472">Membrane</keyword>
<keyword evidence="7 17" id="KW-1133">Transmembrane helix</keyword>
<accession>A0ABR3LIN8</accession>
<feature type="signal peptide" evidence="18">
    <location>
        <begin position="1"/>
        <end position="18"/>
    </location>
</feature>
<sequence>MMLSALFALVVFAGSVQADKRAVEMKVSLMESSSSSSSLEPNPSAAHRIEEDDDEEDARSPRVPRGSKHKQRERNAHRHQRPHPDPDAFFTTPRTFNGSLRVHNPLYPLTDESYSAYAVMLLALIVFSVGIVGNLALMCIVWHNYYLKSTWNCALASLAFWDFMVLFFCLPVVIFNELTKRRLMGDLSCRIVPYVEVTSLGVTTFTLCALSIDRFHAVTSVPPRPRQVESCQSILAKLSVIWVGSLILAAPELLMWQLEQAVSPRTGLPVDSCSQQPSVALPETLYSLVLTYQQARMWWTFGCFFCLPLLFTGACQLLTRHVTDENAKSKALRPSSTSSSSSSASSSPKKQRRERQLTRTVVALATIYAICSLPENAWNIVLAYAGVDVGVATRALLALIGQFLLFVRAGTTPILLLCICRSLGQAFMDCCCCCCDECLPDSSLSSTSSSSSTNATAVSSSLSSPVSLQEEKLKIVSGTSPAVFFDKAKDGPAELIIGTPSAPERLLRDCHTPAFGIQTPNSGRPETDGTFSWIAGCPGDGTLALMWVTRRGSSARLKLRVTSPWKPISEPLQITAGSAEPTVSSAAGAEEDRGLRGHEPDQTGSPSPAGHPARQRALSPFP</sequence>
<keyword evidence="4 15" id="KW-0812">Transmembrane</keyword>
<evidence type="ECO:0000256" key="12">
    <source>
        <dbReference type="ARBA" id="ARBA00023180"/>
    </source>
</evidence>
<evidence type="ECO:0000256" key="14">
    <source>
        <dbReference type="ARBA" id="ARBA00023273"/>
    </source>
</evidence>
<feature type="transmembrane region" description="Helical" evidence="17">
    <location>
        <begin position="234"/>
        <end position="256"/>
    </location>
</feature>
<evidence type="ECO:0000256" key="8">
    <source>
        <dbReference type="ARBA" id="ARBA00023040"/>
    </source>
</evidence>
<feature type="chain" id="PRO_5046577377" description="G-protein coupled receptors family 1 profile domain-containing protein" evidence="18">
    <location>
        <begin position="19"/>
        <end position="622"/>
    </location>
</feature>
<keyword evidence="5 18" id="KW-0732">Signal</keyword>
<evidence type="ECO:0000313" key="20">
    <source>
        <dbReference type="EMBL" id="KAL1251906.1"/>
    </source>
</evidence>
<feature type="region of interest" description="Disordered" evidence="16">
    <location>
        <begin position="572"/>
        <end position="622"/>
    </location>
</feature>
<feature type="transmembrane region" description="Helical" evidence="17">
    <location>
        <begin position="357"/>
        <end position="375"/>
    </location>
</feature>
<feature type="transmembrane region" description="Helical" evidence="17">
    <location>
        <begin position="114"/>
        <end position="142"/>
    </location>
</feature>
<comment type="similarity">
    <text evidence="15">Belongs to the G-protein coupled receptor 1 family.</text>
</comment>
<dbReference type="Pfam" id="PF00001">
    <property type="entry name" value="7tm_1"/>
    <property type="match status" value="1"/>
</dbReference>
<evidence type="ECO:0000256" key="7">
    <source>
        <dbReference type="ARBA" id="ARBA00022989"/>
    </source>
</evidence>
<evidence type="ECO:0000256" key="4">
    <source>
        <dbReference type="ARBA" id="ARBA00022692"/>
    </source>
</evidence>
<keyword evidence="10" id="KW-1015">Disulfide bond</keyword>
<dbReference type="Gene3D" id="1.20.1070.10">
    <property type="entry name" value="Rhodopsin 7-helix transmembrane proteins"/>
    <property type="match status" value="1"/>
</dbReference>
<keyword evidence="8 15" id="KW-0297">G-protein coupled receptor</keyword>
<organism evidence="20 21">
    <name type="scientific">Cirrhinus molitorella</name>
    <name type="common">mud carp</name>
    <dbReference type="NCBI Taxonomy" id="172907"/>
    <lineage>
        <taxon>Eukaryota</taxon>
        <taxon>Metazoa</taxon>
        <taxon>Chordata</taxon>
        <taxon>Craniata</taxon>
        <taxon>Vertebrata</taxon>
        <taxon>Euteleostomi</taxon>
        <taxon>Actinopterygii</taxon>
        <taxon>Neopterygii</taxon>
        <taxon>Teleostei</taxon>
        <taxon>Ostariophysi</taxon>
        <taxon>Cypriniformes</taxon>
        <taxon>Cyprinidae</taxon>
        <taxon>Labeoninae</taxon>
        <taxon>Labeonini</taxon>
        <taxon>Cirrhinus</taxon>
    </lineage>
</organism>
<evidence type="ECO:0000256" key="15">
    <source>
        <dbReference type="RuleBase" id="RU000688"/>
    </source>
</evidence>
<evidence type="ECO:0000313" key="21">
    <source>
        <dbReference type="Proteomes" id="UP001558613"/>
    </source>
</evidence>
<dbReference type="InterPro" id="IPR003909">
    <property type="entry name" value="GPR37_orph"/>
</dbReference>
<evidence type="ECO:0000256" key="11">
    <source>
        <dbReference type="ARBA" id="ARBA00023170"/>
    </source>
</evidence>
<dbReference type="SUPFAM" id="SSF81321">
    <property type="entry name" value="Family A G protein-coupled receptor-like"/>
    <property type="match status" value="1"/>
</dbReference>
<dbReference type="EMBL" id="JAYMGO010000022">
    <property type="protein sequence ID" value="KAL1251906.1"/>
    <property type="molecule type" value="Genomic_DNA"/>
</dbReference>
<feature type="compositionally biased region" description="Basic residues" evidence="16">
    <location>
        <begin position="65"/>
        <end position="81"/>
    </location>
</feature>
<proteinExistence type="inferred from homology"/>
<keyword evidence="6" id="KW-0832">Ubl conjugation</keyword>
<evidence type="ECO:0000256" key="5">
    <source>
        <dbReference type="ARBA" id="ARBA00022729"/>
    </source>
</evidence>
<feature type="compositionally biased region" description="Low complexity" evidence="16">
    <location>
        <begin position="335"/>
        <end position="347"/>
    </location>
</feature>
<feature type="region of interest" description="Disordered" evidence="16">
    <location>
        <begin position="329"/>
        <end position="354"/>
    </location>
</feature>
<comment type="caution">
    <text evidence="20">The sequence shown here is derived from an EMBL/GenBank/DDBJ whole genome shotgun (WGS) entry which is preliminary data.</text>
</comment>
<feature type="transmembrane region" description="Helical" evidence="17">
    <location>
        <begin position="194"/>
        <end position="213"/>
    </location>
</feature>
<dbReference type="PROSITE" id="PS50262">
    <property type="entry name" value="G_PROTEIN_RECEP_F1_2"/>
    <property type="match status" value="1"/>
</dbReference>
<evidence type="ECO:0000256" key="2">
    <source>
        <dbReference type="ARBA" id="ARBA00004651"/>
    </source>
</evidence>
<keyword evidence="3" id="KW-1003">Cell membrane</keyword>
<dbReference type="PANTHER" id="PTHR46216:SF4">
    <property type="entry name" value="G-PROTEIN COUPLED RECEPTOR 37-LIKE 1"/>
    <property type="match status" value="1"/>
</dbReference>
<keyword evidence="13 15" id="KW-0807">Transducer</keyword>
<dbReference type="PRINTS" id="PR00237">
    <property type="entry name" value="GPCRRHODOPSN"/>
</dbReference>
<evidence type="ECO:0000256" key="1">
    <source>
        <dbReference type="ARBA" id="ARBA00004316"/>
    </source>
</evidence>
<keyword evidence="12" id="KW-0325">Glycoprotein</keyword>
<dbReference type="InterPro" id="IPR017452">
    <property type="entry name" value="GPCR_Rhodpsn_7TM"/>
</dbReference>
<dbReference type="PROSITE" id="PS00237">
    <property type="entry name" value="G_PROTEIN_RECEP_F1_1"/>
    <property type="match status" value="1"/>
</dbReference>
<protein>
    <recommendedName>
        <fullName evidence="19">G-protein coupled receptors family 1 profile domain-containing protein</fullName>
    </recommendedName>
</protein>
<feature type="domain" description="G-protein coupled receptors family 1 profile" evidence="19">
    <location>
        <begin position="133"/>
        <end position="416"/>
    </location>
</feature>
<evidence type="ECO:0000256" key="10">
    <source>
        <dbReference type="ARBA" id="ARBA00023157"/>
    </source>
</evidence>
<dbReference type="InterPro" id="IPR000276">
    <property type="entry name" value="GPCR_Rhodpsn"/>
</dbReference>
<evidence type="ECO:0000256" key="17">
    <source>
        <dbReference type="SAM" id="Phobius"/>
    </source>
</evidence>
<evidence type="ECO:0000256" key="16">
    <source>
        <dbReference type="SAM" id="MobiDB-lite"/>
    </source>
</evidence>
<keyword evidence="21" id="KW-1185">Reference proteome</keyword>
<gene>
    <name evidence="20" type="ORF">QQF64_019702</name>
</gene>